<sequence>MLHLRALSYEDLYVGMSEELVKTVKAQDIIGFAELSGDRNPIHLSQHFAAKTPFKTPIAHGLYTASLISAILGTRLPGPGAIYLSQTLNFKAPVHIGDEIHVVVTVAELIEKGHRARLTCTCTVGDTIVLEGEALVKVPLAEDAPEKLEGH</sequence>
<dbReference type="RefSeq" id="WP_028482491.1">
    <property type="nucleotide sequence ID" value="NZ_LVVZ01000041.1"/>
</dbReference>
<gene>
    <name evidence="3" type="ORF">A3843_17480</name>
</gene>
<dbReference type="PANTHER" id="PTHR43437:SF3">
    <property type="entry name" value="HYDROXYACYL-THIOESTER DEHYDRATASE TYPE 2, MITOCHONDRIAL"/>
    <property type="match status" value="1"/>
</dbReference>
<dbReference type="Gene3D" id="3.10.129.10">
    <property type="entry name" value="Hotdog Thioesterase"/>
    <property type="match status" value="1"/>
</dbReference>
<dbReference type="AlphaFoldDB" id="A0A1U7JCP7"/>
<dbReference type="GO" id="GO:0019171">
    <property type="term" value="F:(3R)-hydroxyacyl-[acyl-carrier-protein] dehydratase activity"/>
    <property type="evidence" value="ECO:0007669"/>
    <property type="project" value="TreeGrafter"/>
</dbReference>
<dbReference type="FunFam" id="3.10.129.10:FF:000042">
    <property type="entry name" value="MaoC domain protein dehydratase"/>
    <property type="match status" value="1"/>
</dbReference>
<dbReference type="PRINTS" id="PR01483">
    <property type="entry name" value="FASYNTHASE"/>
</dbReference>
<dbReference type="InterPro" id="IPR003965">
    <property type="entry name" value="Fatty_acid_synthase"/>
</dbReference>
<evidence type="ECO:0000313" key="3">
    <source>
        <dbReference type="EMBL" id="OKL42464.1"/>
    </source>
</evidence>
<reference evidence="3 4" key="1">
    <citation type="submission" date="2016-03" db="EMBL/GenBank/DDBJ databases">
        <title>Genome sequence of Nesiotobacter sp. nov., a moderately halophilic alphaproteobacterium isolated from the Yellow Sea, China.</title>
        <authorList>
            <person name="Zhang G."/>
            <person name="Zhang R."/>
        </authorList>
    </citation>
    <scope>NUCLEOTIDE SEQUENCE [LARGE SCALE GENOMIC DNA]</scope>
    <source>
        <strain evidence="3 4">WB1-6</strain>
    </source>
</reference>
<dbReference type="OrthoDB" id="9800237at2"/>
<feature type="domain" description="MaoC-like" evidence="2">
    <location>
        <begin position="22"/>
        <end position="111"/>
    </location>
</feature>
<dbReference type="CDD" id="cd03449">
    <property type="entry name" value="R_hydratase"/>
    <property type="match status" value="1"/>
</dbReference>
<dbReference type="InterPro" id="IPR050965">
    <property type="entry name" value="UPF0336/Enoyl-CoA_hydratase"/>
</dbReference>
<evidence type="ECO:0000313" key="4">
    <source>
        <dbReference type="Proteomes" id="UP000185783"/>
    </source>
</evidence>
<dbReference type="GO" id="GO:0005835">
    <property type="term" value="C:fatty acid synthase complex"/>
    <property type="evidence" value="ECO:0007669"/>
    <property type="project" value="InterPro"/>
</dbReference>
<evidence type="ECO:0000256" key="1">
    <source>
        <dbReference type="ARBA" id="ARBA00023239"/>
    </source>
</evidence>
<keyword evidence="4" id="KW-1185">Reference proteome</keyword>
<dbReference type="InterPro" id="IPR002539">
    <property type="entry name" value="MaoC-like_dom"/>
</dbReference>
<dbReference type="Pfam" id="PF01575">
    <property type="entry name" value="MaoC_dehydratas"/>
    <property type="match status" value="1"/>
</dbReference>
<protein>
    <submittedName>
        <fullName evidence="3">Acyl dehydratase</fullName>
    </submittedName>
</protein>
<name>A0A1U7JCP7_9HYPH</name>
<dbReference type="PANTHER" id="PTHR43437">
    <property type="entry name" value="HYDROXYACYL-THIOESTER DEHYDRATASE TYPE 2, MITOCHONDRIAL-RELATED"/>
    <property type="match status" value="1"/>
</dbReference>
<accession>A0A1U7JCP7</accession>
<dbReference type="STRING" id="197461.A3843_17480"/>
<organism evidence="3 4">
    <name type="scientific">Pseudovibrio exalbescens</name>
    <dbReference type="NCBI Taxonomy" id="197461"/>
    <lineage>
        <taxon>Bacteria</taxon>
        <taxon>Pseudomonadati</taxon>
        <taxon>Pseudomonadota</taxon>
        <taxon>Alphaproteobacteria</taxon>
        <taxon>Hyphomicrobiales</taxon>
        <taxon>Stappiaceae</taxon>
        <taxon>Pseudovibrio</taxon>
    </lineage>
</organism>
<dbReference type="InterPro" id="IPR029069">
    <property type="entry name" value="HotDog_dom_sf"/>
</dbReference>
<keyword evidence="1" id="KW-0456">Lyase</keyword>
<dbReference type="EMBL" id="LVVZ01000041">
    <property type="protein sequence ID" value="OKL42464.1"/>
    <property type="molecule type" value="Genomic_DNA"/>
</dbReference>
<proteinExistence type="predicted"/>
<dbReference type="GO" id="GO:0004312">
    <property type="term" value="F:fatty acid synthase activity"/>
    <property type="evidence" value="ECO:0007669"/>
    <property type="project" value="InterPro"/>
</dbReference>
<comment type="caution">
    <text evidence="3">The sequence shown here is derived from an EMBL/GenBank/DDBJ whole genome shotgun (WGS) entry which is preliminary data.</text>
</comment>
<dbReference type="Proteomes" id="UP000185783">
    <property type="component" value="Unassembled WGS sequence"/>
</dbReference>
<evidence type="ECO:0000259" key="2">
    <source>
        <dbReference type="Pfam" id="PF01575"/>
    </source>
</evidence>
<dbReference type="SUPFAM" id="SSF54637">
    <property type="entry name" value="Thioesterase/thiol ester dehydrase-isomerase"/>
    <property type="match status" value="1"/>
</dbReference>
<dbReference type="GO" id="GO:0006633">
    <property type="term" value="P:fatty acid biosynthetic process"/>
    <property type="evidence" value="ECO:0007669"/>
    <property type="project" value="InterPro"/>
</dbReference>